<dbReference type="InterPro" id="IPR039261">
    <property type="entry name" value="FNR_nucleotide-bd"/>
</dbReference>
<keyword evidence="7 17" id="KW-0285">Flavoprotein</keyword>
<feature type="binding site" evidence="17">
    <location>
        <begin position="204"/>
        <end position="207"/>
    </location>
    <ligand>
        <name>FAD</name>
        <dbReference type="ChEBI" id="CHEBI:57692"/>
    </ligand>
</feature>
<dbReference type="Gene3D" id="2.40.30.10">
    <property type="entry name" value="Translation factors"/>
    <property type="match status" value="1"/>
</dbReference>
<dbReference type="EC" id="1.14.12.17" evidence="17"/>
<dbReference type="InterPro" id="IPR001709">
    <property type="entry name" value="Flavoprot_Pyr_Nucl_cyt_Rdtase"/>
</dbReference>
<keyword evidence="9 17" id="KW-0274">FAD</keyword>
<dbReference type="SUPFAM" id="SSF52343">
    <property type="entry name" value="Ferredoxin reductase-like, C-terminal NADP-linked domain"/>
    <property type="match status" value="1"/>
</dbReference>
<dbReference type="HAMAP" id="MF_01252">
    <property type="entry name" value="Hmp"/>
    <property type="match status" value="1"/>
</dbReference>
<feature type="binding site" evidence="17">
    <location>
        <begin position="387"/>
        <end position="390"/>
    </location>
    <ligand>
        <name>FAD</name>
        <dbReference type="ChEBI" id="CHEBI:57692"/>
    </ligand>
</feature>
<evidence type="ECO:0000313" key="20">
    <source>
        <dbReference type="EMBL" id="CAH0535865.1"/>
    </source>
</evidence>
<dbReference type="PRINTS" id="PR00410">
    <property type="entry name" value="PHEHYDRXLASE"/>
</dbReference>
<feature type="active site" description="Charge relay system" evidence="17">
    <location>
        <position position="135"/>
    </location>
</feature>
<organism evidence="20 21">
    <name type="scientific">Vibrio marisflavi CECT 7928</name>
    <dbReference type="NCBI Taxonomy" id="634439"/>
    <lineage>
        <taxon>Bacteria</taxon>
        <taxon>Pseudomonadati</taxon>
        <taxon>Pseudomonadota</taxon>
        <taxon>Gammaproteobacteria</taxon>
        <taxon>Vibrionales</taxon>
        <taxon>Vibrionaceae</taxon>
        <taxon>Vibrio</taxon>
    </lineage>
</organism>
<evidence type="ECO:0000313" key="21">
    <source>
        <dbReference type="Proteomes" id="UP000838748"/>
    </source>
</evidence>
<evidence type="ECO:0000256" key="17">
    <source>
        <dbReference type="HAMAP-Rule" id="MF_01252"/>
    </source>
</evidence>
<dbReference type="SUPFAM" id="SSF46458">
    <property type="entry name" value="Globin-like"/>
    <property type="match status" value="1"/>
</dbReference>
<evidence type="ECO:0000256" key="12">
    <source>
        <dbReference type="ARBA" id="ARBA00023004"/>
    </source>
</evidence>
<comment type="function">
    <text evidence="14 17">Is involved in NO detoxification in an aerobic process, termed nitric oxide dioxygenase (NOD) reaction that utilizes O(2) and NAD(P)H to convert NO to nitrate, which protects the bacterium from various noxious nitrogen compounds. Therefore, plays a central role in the inducible response to nitrosative stress.</text>
</comment>
<dbReference type="Pfam" id="PF00042">
    <property type="entry name" value="Globin"/>
    <property type="match status" value="1"/>
</dbReference>
<comment type="similarity">
    <text evidence="1 17">In the C-terminal section; belongs to the flavoprotein pyridine nucleotide cytochrome reductase family.</text>
</comment>
<dbReference type="PANTHER" id="PTHR43396">
    <property type="entry name" value="FLAVOHEMOPROTEIN"/>
    <property type="match status" value="1"/>
</dbReference>
<dbReference type="Pfam" id="PF00970">
    <property type="entry name" value="FAD_binding_6"/>
    <property type="match status" value="1"/>
</dbReference>
<keyword evidence="5 17" id="KW-0349">Heme</keyword>
<keyword evidence="21" id="KW-1185">Reference proteome</keyword>
<evidence type="ECO:0000256" key="15">
    <source>
        <dbReference type="ARBA" id="ARBA00048649"/>
    </source>
</evidence>
<dbReference type="InterPro" id="IPR023950">
    <property type="entry name" value="Hmp"/>
</dbReference>
<feature type="binding site" description="proximal binding residue" evidence="17">
    <location>
        <position position="85"/>
    </location>
    <ligand>
        <name>heme b</name>
        <dbReference type="ChEBI" id="CHEBI:60344"/>
    </ligand>
    <ligandPart>
        <name>Fe</name>
        <dbReference type="ChEBI" id="CHEBI:18248"/>
    </ligandPart>
</feature>
<comment type="cofactor">
    <cofactor evidence="17">
        <name>heme b</name>
        <dbReference type="ChEBI" id="CHEBI:60344"/>
    </cofactor>
    <text evidence="17">Binds 1 heme b (iron(II)-protoporphyrin IX) group per subunit.</text>
</comment>
<evidence type="ECO:0000256" key="2">
    <source>
        <dbReference type="ARBA" id="ARBA00008414"/>
    </source>
</evidence>
<dbReference type="Gene3D" id="3.40.50.80">
    <property type="entry name" value="Nucleotide-binding domain of ferredoxin-NADP reductase (FNR) module"/>
    <property type="match status" value="1"/>
</dbReference>
<keyword evidence="12 17" id="KW-0408">Iron</keyword>
<dbReference type="PROSITE" id="PS01033">
    <property type="entry name" value="GLOBIN"/>
    <property type="match status" value="1"/>
</dbReference>
<dbReference type="PROSITE" id="PS51384">
    <property type="entry name" value="FAD_FR"/>
    <property type="match status" value="1"/>
</dbReference>
<dbReference type="EMBL" id="CAKLDM010000001">
    <property type="protein sequence ID" value="CAH0535865.1"/>
    <property type="molecule type" value="Genomic_DNA"/>
</dbReference>
<evidence type="ECO:0000256" key="6">
    <source>
        <dbReference type="ARBA" id="ARBA00022621"/>
    </source>
</evidence>
<feature type="site" description="Involved in heme-bound ligand stabilization and O-O bond activation" evidence="17">
    <location>
        <position position="29"/>
    </location>
</feature>
<evidence type="ECO:0000256" key="3">
    <source>
        <dbReference type="ARBA" id="ARBA00022448"/>
    </source>
</evidence>
<feature type="site" description="Influences the redox potential of the prosthetic heme and FAD groups" evidence="17">
    <location>
        <position position="84"/>
    </location>
</feature>
<dbReference type="RefSeq" id="WP_237359444.1">
    <property type="nucleotide sequence ID" value="NZ_CAKLDM010000001.1"/>
</dbReference>
<comment type="caution">
    <text evidence="20">The sequence shown here is derived from an EMBL/GenBank/DDBJ whole genome shotgun (WGS) entry which is preliminary data.</text>
</comment>
<evidence type="ECO:0000256" key="10">
    <source>
        <dbReference type="ARBA" id="ARBA00022857"/>
    </source>
</evidence>
<dbReference type="Gene3D" id="1.10.490.10">
    <property type="entry name" value="Globins"/>
    <property type="match status" value="1"/>
</dbReference>
<dbReference type="CDD" id="cd14776">
    <property type="entry name" value="HmpEc-globin-like"/>
    <property type="match status" value="1"/>
</dbReference>
<comment type="cofactor">
    <cofactor evidence="17">
        <name>FAD</name>
        <dbReference type="ChEBI" id="CHEBI:57692"/>
    </cofactor>
    <text evidence="17">Binds 1 FAD per subunit.</text>
</comment>
<protein>
    <recommendedName>
        <fullName evidence="17">Flavohemoprotein</fullName>
    </recommendedName>
    <alternativeName>
        <fullName evidence="17">Flavohemoglobin</fullName>
    </alternativeName>
    <alternativeName>
        <fullName evidence="17">Hemoglobin-like protein</fullName>
    </alternativeName>
    <alternativeName>
        <fullName evidence="17">Nitric oxide dioxygenase</fullName>
        <shortName evidence="17">NO oxygenase</shortName>
        <shortName evidence="17">NOD</shortName>
        <ecNumber evidence="17">1.14.12.17</ecNumber>
    </alternativeName>
</protein>
<reference evidence="20" key="1">
    <citation type="submission" date="2021-11" db="EMBL/GenBank/DDBJ databases">
        <authorList>
            <person name="Rodrigo-Torres L."/>
            <person name="Arahal R. D."/>
            <person name="Lucena T."/>
        </authorList>
    </citation>
    <scope>NUCLEOTIDE SEQUENCE</scope>
    <source>
        <strain evidence="20">CECT 7928</strain>
    </source>
</reference>
<name>A0ABN8DWZ9_9VIBR</name>
<evidence type="ECO:0000256" key="16">
    <source>
        <dbReference type="ARBA" id="ARBA00049433"/>
    </source>
</evidence>
<dbReference type="SUPFAM" id="SSF63380">
    <property type="entry name" value="Riboflavin synthase domain-like"/>
    <property type="match status" value="1"/>
</dbReference>
<dbReference type="CDD" id="cd06184">
    <property type="entry name" value="flavohem_like_fad_nad_binding"/>
    <property type="match status" value="1"/>
</dbReference>
<evidence type="ECO:0000256" key="9">
    <source>
        <dbReference type="ARBA" id="ARBA00022827"/>
    </source>
</evidence>
<evidence type="ECO:0000256" key="5">
    <source>
        <dbReference type="ARBA" id="ARBA00022617"/>
    </source>
</evidence>
<evidence type="ECO:0000256" key="4">
    <source>
        <dbReference type="ARBA" id="ARBA00022575"/>
    </source>
</evidence>
<gene>
    <name evidence="20" type="primary">hmp_1</name>
    <name evidence="17" type="synonym">hmp</name>
    <name evidence="20" type="ORF">VMF7928_00024</name>
</gene>
<comment type="domain">
    <text evidence="17">Consists of two distinct domains; an N-terminal heme-containing oxygen-binding domain and a C-terminal reductase domain with binding sites for FAD and NAD(P)H.</text>
</comment>
<evidence type="ECO:0000256" key="8">
    <source>
        <dbReference type="ARBA" id="ARBA00022723"/>
    </source>
</evidence>
<comment type="catalytic activity">
    <reaction evidence="15 17">
        <text>2 nitric oxide + NADH + 2 O2 = 2 nitrate + NAD(+) + H(+)</text>
        <dbReference type="Rhea" id="RHEA:19469"/>
        <dbReference type="ChEBI" id="CHEBI:15378"/>
        <dbReference type="ChEBI" id="CHEBI:15379"/>
        <dbReference type="ChEBI" id="CHEBI:16480"/>
        <dbReference type="ChEBI" id="CHEBI:17632"/>
        <dbReference type="ChEBI" id="CHEBI:57540"/>
        <dbReference type="ChEBI" id="CHEBI:57945"/>
        <dbReference type="EC" id="1.14.12.17"/>
    </reaction>
</comment>
<keyword evidence="4 17" id="KW-0216">Detoxification</keyword>
<comment type="catalytic activity">
    <reaction evidence="16 17">
        <text>2 nitric oxide + NADPH + 2 O2 = 2 nitrate + NADP(+) + H(+)</text>
        <dbReference type="Rhea" id="RHEA:19465"/>
        <dbReference type="ChEBI" id="CHEBI:15378"/>
        <dbReference type="ChEBI" id="CHEBI:15379"/>
        <dbReference type="ChEBI" id="CHEBI:16480"/>
        <dbReference type="ChEBI" id="CHEBI:17632"/>
        <dbReference type="ChEBI" id="CHEBI:57783"/>
        <dbReference type="ChEBI" id="CHEBI:58349"/>
        <dbReference type="EC" id="1.14.12.17"/>
    </reaction>
</comment>
<keyword evidence="6 17" id="KW-0561">Oxygen transport</keyword>
<dbReference type="InterPro" id="IPR008333">
    <property type="entry name" value="Cbr1-like_FAD-bd_dom"/>
</dbReference>
<evidence type="ECO:0000256" key="14">
    <source>
        <dbReference type="ARBA" id="ARBA00025094"/>
    </source>
</evidence>
<keyword evidence="13 17" id="KW-0520">NAD</keyword>
<dbReference type="InterPro" id="IPR001433">
    <property type="entry name" value="OxRdtase_FAD/NAD-bd"/>
</dbReference>
<feature type="domain" description="Globin" evidence="18">
    <location>
        <begin position="1"/>
        <end position="136"/>
    </location>
</feature>
<comment type="similarity">
    <text evidence="2 17">Belongs to the globin family. Two-domain flavohemoproteins subfamily.</text>
</comment>
<dbReference type="InterPro" id="IPR017927">
    <property type="entry name" value="FAD-bd_FR_type"/>
</dbReference>
<feature type="active site" description="Charge relay system" evidence="17">
    <location>
        <position position="95"/>
    </location>
</feature>
<evidence type="ECO:0000256" key="11">
    <source>
        <dbReference type="ARBA" id="ARBA00023002"/>
    </source>
</evidence>
<feature type="region of interest" description="Reductase" evidence="17">
    <location>
        <begin position="147"/>
        <end position="394"/>
    </location>
</feature>
<dbReference type="PRINTS" id="PR00371">
    <property type="entry name" value="FPNCR"/>
</dbReference>
<proteinExistence type="inferred from homology"/>
<evidence type="ECO:0000256" key="7">
    <source>
        <dbReference type="ARBA" id="ARBA00022630"/>
    </source>
</evidence>
<dbReference type="InterPro" id="IPR000971">
    <property type="entry name" value="Globin"/>
</dbReference>
<keyword evidence="11 17" id="KW-0560">Oxidoreductase</keyword>
<feature type="domain" description="FAD-binding FR-type" evidence="19">
    <location>
        <begin position="150"/>
        <end position="255"/>
    </location>
</feature>
<keyword evidence="3 17" id="KW-0813">Transport</keyword>
<feature type="site" description="Influences the redox potential of the prosthetic heme and FAD groups" evidence="17">
    <location>
        <position position="386"/>
    </location>
</feature>
<dbReference type="InterPro" id="IPR017938">
    <property type="entry name" value="Riboflavin_synthase-like_b-brl"/>
</dbReference>
<keyword evidence="8 17" id="KW-0479">Metal-binding</keyword>
<dbReference type="Pfam" id="PF00175">
    <property type="entry name" value="NAD_binding_1"/>
    <property type="match status" value="1"/>
</dbReference>
<keyword evidence="10 17" id="KW-0521">NADP</keyword>
<dbReference type="PANTHER" id="PTHR43396:SF3">
    <property type="entry name" value="FLAVOHEMOPROTEIN"/>
    <property type="match status" value="1"/>
</dbReference>
<evidence type="ECO:0000256" key="13">
    <source>
        <dbReference type="ARBA" id="ARBA00023027"/>
    </source>
</evidence>
<dbReference type="NCBIfam" id="NF009805">
    <property type="entry name" value="PRK13289.1"/>
    <property type="match status" value="1"/>
</dbReference>
<dbReference type="InterPro" id="IPR009050">
    <property type="entry name" value="Globin-like_sf"/>
</dbReference>
<feature type="binding site" evidence="17">
    <location>
        <begin position="268"/>
        <end position="273"/>
    </location>
    <ligand>
        <name>NADP(+)</name>
        <dbReference type="ChEBI" id="CHEBI:58349"/>
    </ligand>
</feature>
<dbReference type="InterPro" id="IPR012292">
    <property type="entry name" value="Globin/Proto"/>
</dbReference>
<accession>A0ABN8DWZ9</accession>
<evidence type="ECO:0000259" key="18">
    <source>
        <dbReference type="PROSITE" id="PS01033"/>
    </source>
</evidence>
<sequence>MLSDKTIEIVKSTAPLLAETGPSLTAHFYDRMFQHNPELKDVFNMSNQKTGDQREALFNAICAYATNIDNLPALLSAVEKIAHKHSSFLISAEQYAIVGKHLLATIDELFSPGQEVLNAWGEAYQVLANVFIQREEQIYQENEKQSGGWRGLREFELVEKQQESNSVCSFTFEPTDGKPVCSYKPGQYLGIYINSEHFENQEIRQYSLSSAVRENSYRIAVKREQDGKVSNHLHQNLEVGDRVQLAAPAGDFFMQVEQDTPVILISAGVGLTPTLSMLETLEKHNAPVTWVHAAENGEHHPFKRHVETMIQTHANMNSFVWYNEPNGQDKLGEDYHFQGWVNLKEIEAAIKQPNAKIYFCGPIGFMQHIAKQLLELGVSDQQFHYECFGPHKVV</sequence>
<evidence type="ECO:0000256" key="1">
    <source>
        <dbReference type="ARBA" id="ARBA00006401"/>
    </source>
</evidence>
<feature type="binding site" evidence="17">
    <location>
        <position position="188"/>
    </location>
    <ligand>
        <name>FAD</name>
        <dbReference type="ChEBI" id="CHEBI:57692"/>
    </ligand>
</feature>
<dbReference type="GO" id="GO:0008941">
    <property type="term" value="F:nitric oxide dioxygenase NAD(P)H activity"/>
    <property type="evidence" value="ECO:0007669"/>
    <property type="project" value="UniProtKB-EC"/>
</dbReference>
<dbReference type="Proteomes" id="UP000838748">
    <property type="component" value="Unassembled WGS sequence"/>
</dbReference>
<evidence type="ECO:0000259" key="19">
    <source>
        <dbReference type="PROSITE" id="PS51384"/>
    </source>
</evidence>